<keyword evidence="9" id="KW-1185">Reference proteome</keyword>
<comment type="subcellular location">
    <subcellularLocation>
        <location evidence="1">Secreted</location>
    </subcellularLocation>
</comment>
<evidence type="ECO:0000313" key="9">
    <source>
        <dbReference type="Proteomes" id="UP001188597"/>
    </source>
</evidence>
<protein>
    <recommendedName>
        <fullName evidence="10">S-protein homolog</fullName>
    </recommendedName>
</protein>
<dbReference type="PANTHER" id="PTHR31232:SF61">
    <property type="entry name" value="S-PROTEIN HOMOLOG"/>
    <property type="match status" value="1"/>
</dbReference>
<evidence type="ECO:0000313" key="8">
    <source>
        <dbReference type="EMBL" id="KAK3026397.1"/>
    </source>
</evidence>
<accession>A0AA88WEW4</accession>
<dbReference type="InterPro" id="IPR010264">
    <property type="entry name" value="Self-incomp_S1"/>
</dbReference>
<evidence type="ECO:0008006" key="10">
    <source>
        <dbReference type="Google" id="ProtNLM"/>
    </source>
</evidence>
<feature type="signal peptide" evidence="7">
    <location>
        <begin position="1"/>
        <end position="20"/>
    </location>
</feature>
<feature type="coiled-coil region" evidence="6">
    <location>
        <begin position="150"/>
        <end position="215"/>
    </location>
</feature>
<dbReference type="GO" id="GO:0005576">
    <property type="term" value="C:extracellular region"/>
    <property type="evidence" value="ECO:0007669"/>
    <property type="project" value="UniProtKB-SubCell"/>
</dbReference>
<evidence type="ECO:0000256" key="3">
    <source>
        <dbReference type="ARBA" id="ARBA00022471"/>
    </source>
</evidence>
<evidence type="ECO:0000256" key="2">
    <source>
        <dbReference type="ARBA" id="ARBA00005581"/>
    </source>
</evidence>
<dbReference type="EMBL" id="JAVXUP010000502">
    <property type="protein sequence ID" value="KAK3026397.1"/>
    <property type="molecule type" value="Genomic_DNA"/>
</dbReference>
<keyword evidence="3" id="KW-0713">Self-incompatibility</keyword>
<dbReference type="AlphaFoldDB" id="A0AA88WEW4"/>
<proteinExistence type="inferred from homology"/>
<evidence type="ECO:0000256" key="6">
    <source>
        <dbReference type="SAM" id="Coils"/>
    </source>
</evidence>
<evidence type="ECO:0000256" key="1">
    <source>
        <dbReference type="ARBA" id="ARBA00004613"/>
    </source>
</evidence>
<dbReference type="Pfam" id="PF05938">
    <property type="entry name" value="Self-incomp_S1"/>
    <property type="match status" value="1"/>
</dbReference>
<dbReference type="GO" id="GO:0060320">
    <property type="term" value="P:rejection of self pollen"/>
    <property type="evidence" value="ECO:0007669"/>
    <property type="project" value="UniProtKB-KW"/>
</dbReference>
<keyword evidence="4" id="KW-0964">Secreted</keyword>
<keyword evidence="5 7" id="KW-0732">Signal</keyword>
<gene>
    <name evidence="8" type="ORF">RJ639_042607</name>
</gene>
<feature type="chain" id="PRO_5041709454" description="S-protein homolog" evidence="7">
    <location>
        <begin position="21"/>
        <end position="375"/>
    </location>
</feature>
<dbReference type="PANTHER" id="PTHR31232">
    <property type="match status" value="1"/>
</dbReference>
<comment type="similarity">
    <text evidence="2">Belongs to the plant self-incompatibility (S1) protein family.</text>
</comment>
<name>A0AA88WEW4_9ASTE</name>
<dbReference type="Proteomes" id="UP001188597">
    <property type="component" value="Unassembled WGS sequence"/>
</dbReference>
<evidence type="ECO:0000256" key="4">
    <source>
        <dbReference type="ARBA" id="ARBA00022525"/>
    </source>
</evidence>
<comment type="caution">
    <text evidence="8">The sequence shown here is derived from an EMBL/GenBank/DDBJ whole genome shotgun (WGS) entry which is preliminary data.</text>
</comment>
<reference evidence="8" key="1">
    <citation type="submission" date="2022-12" db="EMBL/GenBank/DDBJ databases">
        <title>Draft genome assemblies for two species of Escallonia (Escalloniales).</title>
        <authorList>
            <person name="Chanderbali A."/>
            <person name="Dervinis C."/>
            <person name="Anghel I."/>
            <person name="Soltis D."/>
            <person name="Soltis P."/>
            <person name="Zapata F."/>
        </authorList>
    </citation>
    <scope>NUCLEOTIDE SEQUENCE</scope>
    <source>
        <strain evidence="8">UCBG64.0493</strain>
        <tissue evidence="8">Leaf</tissue>
    </source>
</reference>
<sequence length="375" mass="43120">MRRLALLIVVAFCLFFTTYAQVKAEVHVFNFLPGEIPLALHCQSKDDDIGYHTLAYGQELSWKFNPHYIIENTLFFCHFWWNSRDRSFTVYDEHRLDRFYSGLISECIWSAGFDPTTTIKAHETSISSAYVSPEMYASGSTVLSYFEMARQVAAKEAQQKRDVIKETEEATRRAEELSQREADYLAQIETLEKRVERAKRRTAEETKNVEEAQDQGIRDFLDGNAGEEWLKKCERMMAKEIFAERFLDIPLGDFVMPAVASPSGETAMLSEAGDTAASHLPEEENANLDVGRRPRRNAVYFTDSSRGETKTKIARVQMRMVGGWRSHRHVELLLKSIHHAWFSILSCVAFVEQAGQILCKVDDERKGLHKWKDSH</sequence>
<evidence type="ECO:0000256" key="5">
    <source>
        <dbReference type="ARBA" id="ARBA00022729"/>
    </source>
</evidence>
<keyword evidence="6" id="KW-0175">Coiled coil</keyword>
<organism evidence="8 9">
    <name type="scientific">Escallonia herrerae</name>
    <dbReference type="NCBI Taxonomy" id="1293975"/>
    <lineage>
        <taxon>Eukaryota</taxon>
        <taxon>Viridiplantae</taxon>
        <taxon>Streptophyta</taxon>
        <taxon>Embryophyta</taxon>
        <taxon>Tracheophyta</taxon>
        <taxon>Spermatophyta</taxon>
        <taxon>Magnoliopsida</taxon>
        <taxon>eudicotyledons</taxon>
        <taxon>Gunneridae</taxon>
        <taxon>Pentapetalae</taxon>
        <taxon>asterids</taxon>
        <taxon>campanulids</taxon>
        <taxon>Escalloniales</taxon>
        <taxon>Escalloniaceae</taxon>
        <taxon>Escallonia</taxon>
    </lineage>
</organism>
<evidence type="ECO:0000256" key="7">
    <source>
        <dbReference type="SAM" id="SignalP"/>
    </source>
</evidence>